<accession>A0ABW1PHG0</accession>
<evidence type="ECO:0000256" key="1">
    <source>
        <dbReference type="ARBA" id="ARBA00010617"/>
    </source>
</evidence>
<dbReference type="InterPro" id="IPR036396">
    <property type="entry name" value="Cyt_P450_sf"/>
</dbReference>
<dbReference type="PANTHER" id="PTHR46696:SF6">
    <property type="entry name" value="P450, PUTATIVE (EUROFUNG)-RELATED"/>
    <property type="match status" value="1"/>
</dbReference>
<keyword evidence="4" id="KW-1185">Reference proteome</keyword>
<sequence length="449" mass="47447">MSGGELVVCGIAKLTIPLMLLCVVMGGVMVNRDGVSEDGLGHRGDAVPAWTKDFDHLAPGVGDVIHELTAQLRADCPVARSSSYGGFFVVAGAREVGLVAKQDQTFSSAVEGLGATMVLPALERVAAPLFESDPPVHTLWRRAMQPFFTPAAAAAYEPGIRRVTGEVLVGLAPRGHADLVAEFAMVVAPLVTAAVLGVPDADRAMFAALIRDLFTEALSGQAGGSAGQELAEVLLELVRARRGAPVHDVLGAVANTFINGVPASDEELLKHAFLLVAAGTLTSGDTIANTACVLGSDPDLRARVMDDRTLLTAVVEESVRHESAVAATGRTVRHSSTLSGVDLVEGDRVLLLWGSANRDEALFPDGDRFRLDRPYPGRHLGWGAGAHHCLGKHLARLQVRVVLDELLEVLGDFEVEPGFTPRRTFGVLRGLVTLPARWAAVDRRSPMGG</sequence>
<dbReference type="PROSITE" id="PS00086">
    <property type="entry name" value="CYTOCHROME_P450"/>
    <property type="match status" value="1"/>
</dbReference>
<evidence type="ECO:0000313" key="4">
    <source>
        <dbReference type="Proteomes" id="UP001596220"/>
    </source>
</evidence>
<evidence type="ECO:0000256" key="2">
    <source>
        <dbReference type="RuleBase" id="RU000461"/>
    </source>
</evidence>
<keyword evidence="2" id="KW-0479">Metal-binding</keyword>
<dbReference type="PRINTS" id="PR00359">
    <property type="entry name" value="BP450"/>
</dbReference>
<comment type="caution">
    <text evidence="3">The sequence shown here is derived from an EMBL/GenBank/DDBJ whole genome shotgun (WGS) entry which is preliminary data.</text>
</comment>
<protein>
    <submittedName>
        <fullName evidence="3">Cytochrome P450</fullName>
    </submittedName>
</protein>
<name>A0ABW1PHG0_9PSEU</name>
<dbReference type="InterPro" id="IPR001128">
    <property type="entry name" value="Cyt_P450"/>
</dbReference>
<keyword evidence="2" id="KW-0349">Heme</keyword>
<evidence type="ECO:0000313" key="3">
    <source>
        <dbReference type="EMBL" id="MFC6094974.1"/>
    </source>
</evidence>
<keyword evidence="2" id="KW-0503">Monooxygenase</keyword>
<dbReference type="Pfam" id="PF00067">
    <property type="entry name" value="p450"/>
    <property type="match status" value="1"/>
</dbReference>
<comment type="similarity">
    <text evidence="1 2">Belongs to the cytochrome P450 family.</text>
</comment>
<organism evidence="3 4">
    <name type="scientific">Saccharothrix lopnurensis</name>
    <dbReference type="NCBI Taxonomy" id="1670621"/>
    <lineage>
        <taxon>Bacteria</taxon>
        <taxon>Bacillati</taxon>
        <taxon>Actinomycetota</taxon>
        <taxon>Actinomycetes</taxon>
        <taxon>Pseudonocardiales</taxon>
        <taxon>Pseudonocardiaceae</taxon>
        <taxon>Saccharothrix</taxon>
    </lineage>
</organism>
<dbReference type="SUPFAM" id="SSF48264">
    <property type="entry name" value="Cytochrome P450"/>
    <property type="match status" value="1"/>
</dbReference>
<keyword evidence="2" id="KW-0408">Iron</keyword>
<keyword evidence="2" id="KW-0560">Oxidoreductase</keyword>
<reference evidence="4" key="1">
    <citation type="journal article" date="2019" name="Int. J. Syst. Evol. Microbiol.">
        <title>The Global Catalogue of Microorganisms (GCM) 10K type strain sequencing project: providing services to taxonomists for standard genome sequencing and annotation.</title>
        <authorList>
            <consortium name="The Broad Institute Genomics Platform"/>
            <consortium name="The Broad Institute Genome Sequencing Center for Infectious Disease"/>
            <person name="Wu L."/>
            <person name="Ma J."/>
        </authorList>
    </citation>
    <scope>NUCLEOTIDE SEQUENCE [LARGE SCALE GENOMIC DNA]</scope>
    <source>
        <strain evidence="4">CGMCC 4.7246</strain>
    </source>
</reference>
<proteinExistence type="inferred from homology"/>
<dbReference type="Proteomes" id="UP001596220">
    <property type="component" value="Unassembled WGS sequence"/>
</dbReference>
<gene>
    <name evidence="3" type="ORF">ACFP3R_37430</name>
</gene>
<dbReference type="RefSeq" id="WP_380643765.1">
    <property type="nucleotide sequence ID" value="NZ_JBHSQO010000093.1"/>
</dbReference>
<dbReference type="PANTHER" id="PTHR46696">
    <property type="entry name" value="P450, PUTATIVE (EUROFUNG)-RELATED"/>
    <property type="match status" value="1"/>
</dbReference>
<dbReference type="InterPro" id="IPR002397">
    <property type="entry name" value="Cyt_P450_B"/>
</dbReference>
<dbReference type="Gene3D" id="1.10.630.10">
    <property type="entry name" value="Cytochrome P450"/>
    <property type="match status" value="1"/>
</dbReference>
<dbReference type="InterPro" id="IPR017972">
    <property type="entry name" value="Cyt_P450_CS"/>
</dbReference>
<dbReference type="EMBL" id="JBHSQO010000093">
    <property type="protein sequence ID" value="MFC6094974.1"/>
    <property type="molecule type" value="Genomic_DNA"/>
</dbReference>